<keyword evidence="4 8" id="KW-0227">DNA damage</keyword>
<accession>A0AAU7QQB0</accession>
<dbReference type="InterPro" id="IPR042242">
    <property type="entry name" value="RecO_C"/>
</dbReference>
<comment type="function">
    <text evidence="1 8">Involved in DNA repair and RecF pathway recombination.</text>
</comment>
<dbReference type="Gene3D" id="2.40.50.140">
    <property type="entry name" value="Nucleic acid-binding proteins"/>
    <property type="match status" value="1"/>
</dbReference>
<name>A0AAU7QQB0_9GAMM</name>
<dbReference type="InterPro" id="IPR003717">
    <property type="entry name" value="RecO"/>
</dbReference>
<dbReference type="NCBIfam" id="TIGR00613">
    <property type="entry name" value="reco"/>
    <property type="match status" value="1"/>
</dbReference>
<evidence type="ECO:0000256" key="7">
    <source>
        <dbReference type="ARBA" id="ARBA00033409"/>
    </source>
</evidence>
<dbReference type="HAMAP" id="MF_00201">
    <property type="entry name" value="RecO"/>
    <property type="match status" value="1"/>
</dbReference>
<gene>
    <name evidence="8 10" type="primary">recO</name>
    <name evidence="10" type="ORF">ABNK63_07675</name>
</gene>
<evidence type="ECO:0000256" key="3">
    <source>
        <dbReference type="ARBA" id="ARBA00021310"/>
    </source>
</evidence>
<evidence type="ECO:0000256" key="8">
    <source>
        <dbReference type="HAMAP-Rule" id="MF_00201"/>
    </source>
</evidence>
<evidence type="ECO:0000256" key="4">
    <source>
        <dbReference type="ARBA" id="ARBA00022763"/>
    </source>
</evidence>
<sequence>MRIEQQPAYVLHARPYRETSLLLECLSREHGRLGVVARGVRGERARLRRAQLEPFQALRMDLLLRGEMATLTAVETVGTPTRLGGDAGLAGLYLNELVVRLTGRQDPSPPLFDAYALTLQRLAVEPSLAWTLRRFERDLLEATGYGLQLAHDADSGECLEPQASYRYEVEQGAVRCAASSPHAILGRDLLALEQDRMPDAAGLKALRDMIRRVIRFHLGGAELRAWRVLAMAVSKNQAGAAPPPAERLD</sequence>
<proteinExistence type="inferred from homology"/>
<evidence type="ECO:0000259" key="9">
    <source>
        <dbReference type="Pfam" id="PF11967"/>
    </source>
</evidence>
<dbReference type="SUPFAM" id="SSF57863">
    <property type="entry name" value="ArfGap/RecO-like zinc finger"/>
    <property type="match status" value="1"/>
</dbReference>
<dbReference type="PANTHER" id="PTHR33991">
    <property type="entry name" value="DNA REPAIR PROTEIN RECO"/>
    <property type="match status" value="1"/>
</dbReference>
<feature type="domain" description="DNA replication/recombination mediator RecO N-terminal" evidence="9">
    <location>
        <begin position="1"/>
        <end position="78"/>
    </location>
</feature>
<dbReference type="Pfam" id="PF02565">
    <property type="entry name" value="RecO_C"/>
    <property type="match status" value="1"/>
</dbReference>
<dbReference type="EMBL" id="CP157948">
    <property type="protein sequence ID" value="XBS91498.1"/>
    <property type="molecule type" value="Genomic_DNA"/>
</dbReference>
<dbReference type="Gene3D" id="1.20.1440.120">
    <property type="entry name" value="Recombination protein O, C-terminal domain"/>
    <property type="match status" value="1"/>
</dbReference>
<dbReference type="SUPFAM" id="SSF50249">
    <property type="entry name" value="Nucleic acid-binding proteins"/>
    <property type="match status" value="1"/>
</dbReference>
<dbReference type="AlphaFoldDB" id="A0AAU7QQB0"/>
<protein>
    <recommendedName>
        <fullName evidence="3 8">DNA repair protein RecO</fullName>
    </recommendedName>
    <alternativeName>
        <fullName evidence="7 8">Recombination protein O</fullName>
    </alternativeName>
</protein>
<reference evidence="10" key="1">
    <citation type="submission" date="2024-06" db="EMBL/GenBank/DDBJ databases">
        <authorList>
            <person name="Sun Y."/>
        </authorList>
    </citation>
    <scope>NUCLEOTIDE SEQUENCE</scope>
    <source>
        <strain evidence="10">IGA1.0</strain>
    </source>
</reference>
<dbReference type="GO" id="GO:0006310">
    <property type="term" value="P:DNA recombination"/>
    <property type="evidence" value="ECO:0007669"/>
    <property type="project" value="UniProtKB-UniRule"/>
</dbReference>
<dbReference type="InterPro" id="IPR012340">
    <property type="entry name" value="NA-bd_OB-fold"/>
</dbReference>
<evidence type="ECO:0000313" key="10">
    <source>
        <dbReference type="EMBL" id="XBS91498.1"/>
    </source>
</evidence>
<evidence type="ECO:0000256" key="5">
    <source>
        <dbReference type="ARBA" id="ARBA00023172"/>
    </source>
</evidence>
<dbReference type="InterPro" id="IPR022572">
    <property type="entry name" value="DNA_rep/recomb_RecO_N"/>
</dbReference>
<dbReference type="Pfam" id="PF11967">
    <property type="entry name" value="RecO_N"/>
    <property type="match status" value="1"/>
</dbReference>
<evidence type="ECO:0000256" key="2">
    <source>
        <dbReference type="ARBA" id="ARBA00007452"/>
    </source>
</evidence>
<evidence type="ECO:0000256" key="1">
    <source>
        <dbReference type="ARBA" id="ARBA00003065"/>
    </source>
</evidence>
<comment type="similarity">
    <text evidence="2 8">Belongs to the RecO family.</text>
</comment>
<keyword evidence="6 8" id="KW-0234">DNA repair</keyword>
<dbReference type="RefSeq" id="WP_007805337.1">
    <property type="nucleotide sequence ID" value="NZ_CP157948.1"/>
</dbReference>
<dbReference type="PANTHER" id="PTHR33991:SF1">
    <property type="entry name" value="DNA REPAIR PROTEIN RECO"/>
    <property type="match status" value="1"/>
</dbReference>
<evidence type="ECO:0000256" key="6">
    <source>
        <dbReference type="ARBA" id="ARBA00023204"/>
    </source>
</evidence>
<organism evidence="10">
    <name type="scientific">Rhodanobacter sp. IGA1.0</name>
    <dbReference type="NCBI Taxonomy" id="3158582"/>
    <lineage>
        <taxon>Bacteria</taxon>
        <taxon>Pseudomonadati</taxon>
        <taxon>Pseudomonadota</taxon>
        <taxon>Gammaproteobacteria</taxon>
        <taxon>Lysobacterales</taxon>
        <taxon>Rhodanobacteraceae</taxon>
        <taxon>Rhodanobacter</taxon>
    </lineage>
</organism>
<keyword evidence="5 8" id="KW-0233">DNA recombination</keyword>
<dbReference type="InterPro" id="IPR037278">
    <property type="entry name" value="ARFGAP/RecO"/>
</dbReference>
<dbReference type="GO" id="GO:0006302">
    <property type="term" value="P:double-strand break repair"/>
    <property type="evidence" value="ECO:0007669"/>
    <property type="project" value="TreeGrafter"/>
</dbReference>
<dbReference type="GO" id="GO:0043590">
    <property type="term" value="C:bacterial nucleoid"/>
    <property type="evidence" value="ECO:0007669"/>
    <property type="project" value="TreeGrafter"/>
</dbReference>